<proteinExistence type="predicted"/>
<organism evidence="4 5">
    <name type="scientific">Veronia pacifica</name>
    <dbReference type="NCBI Taxonomy" id="1080227"/>
    <lineage>
        <taxon>Bacteria</taxon>
        <taxon>Pseudomonadati</taxon>
        <taxon>Pseudomonadota</taxon>
        <taxon>Gammaproteobacteria</taxon>
        <taxon>Vibrionales</taxon>
        <taxon>Vibrionaceae</taxon>
        <taxon>Veronia</taxon>
    </lineage>
</organism>
<dbReference type="AlphaFoldDB" id="A0A1C3EAS5"/>
<dbReference type="EMBL" id="LYBM01000054">
    <property type="protein sequence ID" value="ODA30300.1"/>
    <property type="molecule type" value="Genomic_DNA"/>
</dbReference>
<gene>
    <name evidence="4" type="ORF">A8L45_20435</name>
</gene>
<dbReference type="InterPro" id="IPR016181">
    <property type="entry name" value="Acyl_CoA_acyltransferase"/>
</dbReference>
<dbReference type="PROSITE" id="PS51186">
    <property type="entry name" value="GNAT"/>
    <property type="match status" value="1"/>
</dbReference>
<evidence type="ECO:0000256" key="1">
    <source>
        <dbReference type="ARBA" id="ARBA00022679"/>
    </source>
</evidence>
<dbReference type="CDD" id="cd04301">
    <property type="entry name" value="NAT_SF"/>
    <property type="match status" value="1"/>
</dbReference>
<reference evidence="4 5" key="1">
    <citation type="submission" date="2016-05" db="EMBL/GenBank/DDBJ databases">
        <title>Genomic Taxonomy of the Vibrionaceae.</title>
        <authorList>
            <person name="Gomez-Gil B."/>
            <person name="Enciso-Ibarra J."/>
        </authorList>
    </citation>
    <scope>NUCLEOTIDE SEQUENCE [LARGE SCALE GENOMIC DNA]</scope>
    <source>
        <strain evidence="4 5">CAIM 1920</strain>
    </source>
</reference>
<keyword evidence="1" id="KW-0808">Transferase</keyword>
<evidence type="ECO:0000313" key="5">
    <source>
        <dbReference type="Proteomes" id="UP000094936"/>
    </source>
</evidence>
<name>A0A1C3EAS5_9GAMM</name>
<accession>A0A1C3EAS5</accession>
<keyword evidence="5" id="KW-1185">Reference proteome</keyword>
<dbReference type="OrthoDB" id="336415at2"/>
<evidence type="ECO:0000313" key="4">
    <source>
        <dbReference type="EMBL" id="ODA30300.1"/>
    </source>
</evidence>
<protein>
    <recommendedName>
        <fullName evidence="3">N-acetyltransferase domain-containing protein</fullName>
    </recommendedName>
</protein>
<sequence>MPIRAMEQADIYDVFLLYQDIDSIINSWSLTPFFSLERFQSYFNHSQCNFVYCNDSGTPKAHLMITMPHNPQYQSMVTFGITVAKECRGQGIGHQLLKYLFQQVKQWYAVERIELEVSADNTGARRLYEQFGFTAEGVKKKAVYTDGKFVDVVIMAKYLPNDN</sequence>
<feature type="domain" description="N-acetyltransferase" evidence="3">
    <location>
        <begin position="1"/>
        <end position="160"/>
    </location>
</feature>
<dbReference type="InterPro" id="IPR050680">
    <property type="entry name" value="YpeA/RimI_acetyltransf"/>
</dbReference>
<dbReference type="RefSeq" id="WP_068905212.1">
    <property type="nucleotide sequence ID" value="NZ_JBHUIF010000012.1"/>
</dbReference>
<comment type="caution">
    <text evidence="4">The sequence shown here is derived from an EMBL/GenBank/DDBJ whole genome shotgun (WGS) entry which is preliminary data.</text>
</comment>
<dbReference type="Gene3D" id="3.40.630.30">
    <property type="match status" value="1"/>
</dbReference>
<dbReference type="Pfam" id="PF00583">
    <property type="entry name" value="Acetyltransf_1"/>
    <property type="match status" value="1"/>
</dbReference>
<dbReference type="STRING" id="1080227.A8L45_20435"/>
<dbReference type="PANTHER" id="PTHR43420">
    <property type="entry name" value="ACETYLTRANSFERASE"/>
    <property type="match status" value="1"/>
</dbReference>
<dbReference type="GO" id="GO:0016747">
    <property type="term" value="F:acyltransferase activity, transferring groups other than amino-acyl groups"/>
    <property type="evidence" value="ECO:0007669"/>
    <property type="project" value="InterPro"/>
</dbReference>
<evidence type="ECO:0000259" key="3">
    <source>
        <dbReference type="PROSITE" id="PS51186"/>
    </source>
</evidence>
<dbReference type="Proteomes" id="UP000094936">
    <property type="component" value="Unassembled WGS sequence"/>
</dbReference>
<evidence type="ECO:0000256" key="2">
    <source>
        <dbReference type="ARBA" id="ARBA00023315"/>
    </source>
</evidence>
<keyword evidence="2" id="KW-0012">Acyltransferase</keyword>
<dbReference type="SUPFAM" id="SSF55729">
    <property type="entry name" value="Acyl-CoA N-acyltransferases (Nat)"/>
    <property type="match status" value="1"/>
</dbReference>
<dbReference type="InterPro" id="IPR000182">
    <property type="entry name" value="GNAT_dom"/>
</dbReference>